<dbReference type="RefSeq" id="WP_066789283.1">
    <property type="nucleotide sequence ID" value="NZ_LWQS01000067.1"/>
</dbReference>
<dbReference type="Pfam" id="PF01196">
    <property type="entry name" value="Ribosomal_L17"/>
    <property type="match status" value="1"/>
</dbReference>
<evidence type="ECO:0000256" key="1">
    <source>
        <dbReference type="ARBA" id="ARBA00008777"/>
    </source>
</evidence>
<name>A0A178M855_9CHLR</name>
<evidence type="ECO:0000313" key="7">
    <source>
        <dbReference type="Proteomes" id="UP000078287"/>
    </source>
</evidence>
<dbReference type="Proteomes" id="UP000078287">
    <property type="component" value="Unassembled WGS sequence"/>
</dbReference>
<dbReference type="PANTHER" id="PTHR14413">
    <property type="entry name" value="RIBOSOMAL PROTEIN L17"/>
    <property type="match status" value="1"/>
</dbReference>
<evidence type="ECO:0000256" key="2">
    <source>
        <dbReference type="ARBA" id="ARBA00022980"/>
    </source>
</evidence>
<dbReference type="HAMAP" id="MF_01368">
    <property type="entry name" value="Ribosomal_bL17"/>
    <property type="match status" value="1"/>
</dbReference>
<comment type="subunit">
    <text evidence="4">Part of the 50S ribosomal subunit. Contacts protein L32.</text>
</comment>
<dbReference type="InterPro" id="IPR036373">
    <property type="entry name" value="Ribosomal_bL17_sf"/>
</dbReference>
<organism evidence="6 7">
    <name type="scientific">Chloroflexus islandicus</name>
    <dbReference type="NCBI Taxonomy" id="1707952"/>
    <lineage>
        <taxon>Bacteria</taxon>
        <taxon>Bacillati</taxon>
        <taxon>Chloroflexota</taxon>
        <taxon>Chloroflexia</taxon>
        <taxon>Chloroflexales</taxon>
        <taxon>Chloroflexineae</taxon>
        <taxon>Chloroflexaceae</taxon>
        <taxon>Chloroflexus</taxon>
    </lineage>
</organism>
<comment type="similarity">
    <text evidence="1 4 5">Belongs to the bacterial ribosomal protein bL17 family.</text>
</comment>
<protein>
    <recommendedName>
        <fullName evidence="4">Large ribosomal subunit protein bL17</fullName>
    </recommendedName>
</protein>
<dbReference type="NCBIfam" id="TIGR00059">
    <property type="entry name" value="L17"/>
    <property type="match status" value="1"/>
</dbReference>
<gene>
    <name evidence="4" type="primary">rplQ</name>
    <name evidence="6" type="ORF">A6A03_16870</name>
</gene>
<evidence type="ECO:0000256" key="3">
    <source>
        <dbReference type="ARBA" id="ARBA00023274"/>
    </source>
</evidence>
<proteinExistence type="inferred from homology"/>
<dbReference type="SUPFAM" id="SSF64263">
    <property type="entry name" value="Prokaryotic ribosomal protein L17"/>
    <property type="match status" value="1"/>
</dbReference>
<dbReference type="STRING" id="1707952.A6A03_16870"/>
<dbReference type="AlphaFoldDB" id="A0A178M855"/>
<evidence type="ECO:0000256" key="5">
    <source>
        <dbReference type="RuleBase" id="RU000660"/>
    </source>
</evidence>
<sequence length="116" mass="13164">MRHRHAGKLLGRSYEHRKALYRNLMIALIEHKKIKTTLAKARAVQPEIEQLLSIAREDTPHARRMALSKLANKDAMRKLFTFAPTTYGGRNGGYTRITKLGPRRGDGAEMALIELV</sequence>
<dbReference type="GO" id="GO:0006412">
    <property type="term" value="P:translation"/>
    <property type="evidence" value="ECO:0007669"/>
    <property type="project" value="UniProtKB-UniRule"/>
</dbReference>
<dbReference type="PANTHER" id="PTHR14413:SF16">
    <property type="entry name" value="LARGE RIBOSOMAL SUBUNIT PROTEIN BL17M"/>
    <property type="match status" value="1"/>
</dbReference>
<dbReference type="EMBL" id="LWQS01000067">
    <property type="protein sequence ID" value="OAN44387.1"/>
    <property type="molecule type" value="Genomic_DNA"/>
</dbReference>
<evidence type="ECO:0000256" key="4">
    <source>
        <dbReference type="HAMAP-Rule" id="MF_01368"/>
    </source>
</evidence>
<comment type="caution">
    <text evidence="6">The sequence shown here is derived from an EMBL/GenBank/DDBJ whole genome shotgun (WGS) entry which is preliminary data.</text>
</comment>
<evidence type="ECO:0000313" key="6">
    <source>
        <dbReference type="EMBL" id="OAN44387.1"/>
    </source>
</evidence>
<dbReference type="Gene3D" id="3.90.1030.10">
    <property type="entry name" value="Ribosomal protein L17"/>
    <property type="match status" value="1"/>
</dbReference>
<keyword evidence="2 4" id="KW-0689">Ribosomal protein</keyword>
<dbReference type="GO" id="GO:0003735">
    <property type="term" value="F:structural constituent of ribosome"/>
    <property type="evidence" value="ECO:0007669"/>
    <property type="project" value="InterPro"/>
</dbReference>
<dbReference type="InterPro" id="IPR000456">
    <property type="entry name" value="Ribosomal_bL17"/>
</dbReference>
<dbReference type="GO" id="GO:0022625">
    <property type="term" value="C:cytosolic large ribosomal subunit"/>
    <property type="evidence" value="ECO:0007669"/>
    <property type="project" value="TreeGrafter"/>
</dbReference>
<dbReference type="OrthoDB" id="9809073at2"/>
<keyword evidence="7" id="KW-1185">Reference proteome</keyword>
<keyword evidence="3 4" id="KW-0687">Ribonucleoprotein</keyword>
<reference evidence="6 7" key="1">
    <citation type="submission" date="2016-04" db="EMBL/GenBank/DDBJ databases">
        <title>Chloroflexus islandicus sp. nov., a thermophilic filamentous anoxygenic phototrophic bacterium from geyser Strokkur (Iceland).</title>
        <authorList>
            <person name="Gaisin V.A."/>
            <person name="Kalashnikov A.M."/>
            <person name="Sukhacheva M.V."/>
            <person name="Grouzdev D.S."/>
            <person name="Ivanov T.M."/>
            <person name="Kuznetsov B."/>
            <person name="Gorlenko V.M."/>
        </authorList>
    </citation>
    <scope>NUCLEOTIDE SEQUENCE [LARGE SCALE GENOMIC DNA]</scope>
    <source>
        <strain evidence="7">isl-2</strain>
    </source>
</reference>
<accession>A0A178M855</accession>